<dbReference type="PANTHER" id="PTHR42942:SF1">
    <property type="entry name" value="ALKYLTRANSFERASE-LIKE PROTEIN 1"/>
    <property type="match status" value="1"/>
</dbReference>
<sequence>MSEAAQQFYAVIQGIPEGRLCSYGDIAKLAGLPGQARRVGKLLSQTPSDTKLPWFRVINAQGKISFPVGSDGYQRQLDALIQEGSADISGKVYWRQRRWPD</sequence>
<organism evidence="3 4">
    <name type="scientific">Zhongshania antarctica</name>
    <dbReference type="NCBI Taxonomy" id="641702"/>
    <lineage>
        <taxon>Bacteria</taxon>
        <taxon>Pseudomonadati</taxon>
        <taxon>Pseudomonadota</taxon>
        <taxon>Gammaproteobacteria</taxon>
        <taxon>Cellvibrionales</taxon>
        <taxon>Spongiibacteraceae</taxon>
        <taxon>Zhongshania</taxon>
    </lineage>
</organism>
<dbReference type="AlphaFoldDB" id="A0A840R5H0"/>
<evidence type="ECO:0000313" key="4">
    <source>
        <dbReference type="Proteomes" id="UP000536640"/>
    </source>
</evidence>
<comment type="caution">
    <text evidence="3">The sequence shown here is derived from an EMBL/GenBank/DDBJ whole genome shotgun (WGS) entry which is preliminary data.</text>
</comment>
<dbReference type="InterPro" id="IPR052520">
    <property type="entry name" value="ATL_DNA_repair"/>
</dbReference>
<dbReference type="PANTHER" id="PTHR42942">
    <property type="entry name" value="6-O-METHYLGUANINE DNA METHYLTRANSFERASE"/>
    <property type="match status" value="1"/>
</dbReference>
<dbReference type="Gene3D" id="1.10.10.10">
    <property type="entry name" value="Winged helix-like DNA-binding domain superfamily/Winged helix DNA-binding domain"/>
    <property type="match status" value="1"/>
</dbReference>
<dbReference type="RefSeq" id="WP_184463151.1">
    <property type="nucleotide sequence ID" value="NZ_JACHHW010000006.1"/>
</dbReference>
<dbReference type="InterPro" id="IPR036388">
    <property type="entry name" value="WH-like_DNA-bd_sf"/>
</dbReference>
<keyword evidence="3" id="KW-0489">Methyltransferase</keyword>
<keyword evidence="4" id="KW-1185">Reference proteome</keyword>
<dbReference type="InterPro" id="IPR014048">
    <property type="entry name" value="MethylDNA_cys_MeTrfase_DNA-bd"/>
</dbReference>
<dbReference type="SUPFAM" id="SSF46767">
    <property type="entry name" value="Methylated DNA-protein cysteine methyltransferase, C-terminal domain"/>
    <property type="match status" value="1"/>
</dbReference>
<keyword evidence="1" id="KW-0227">DNA damage</keyword>
<reference evidence="3 4" key="1">
    <citation type="submission" date="2020-08" db="EMBL/GenBank/DDBJ databases">
        <title>Genomic Encyclopedia of Type Strains, Phase IV (KMG-IV): sequencing the most valuable type-strain genomes for metagenomic binning, comparative biology and taxonomic classification.</title>
        <authorList>
            <person name="Goeker M."/>
        </authorList>
    </citation>
    <scope>NUCLEOTIDE SEQUENCE [LARGE SCALE GENOMIC DNA]</scope>
    <source>
        <strain evidence="3 4">DSM 25701</strain>
    </source>
</reference>
<dbReference type="EMBL" id="JACHHW010000006">
    <property type="protein sequence ID" value="MBB5188067.1"/>
    <property type="molecule type" value="Genomic_DNA"/>
</dbReference>
<dbReference type="CDD" id="cd06445">
    <property type="entry name" value="ATase"/>
    <property type="match status" value="1"/>
</dbReference>
<evidence type="ECO:0000256" key="1">
    <source>
        <dbReference type="ARBA" id="ARBA00022763"/>
    </source>
</evidence>
<keyword evidence="3" id="KW-0808">Transferase</keyword>
<dbReference type="GO" id="GO:0006281">
    <property type="term" value="P:DNA repair"/>
    <property type="evidence" value="ECO:0007669"/>
    <property type="project" value="InterPro"/>
</dbReference>
<evidence type="ECO:0000313" key="3">
    <source>
        <dbReference type="EMBL" id="MBB5188067.1"/>
    </source>
</evidence>
<name>A0A840R5H0_9GAMM</name>
<accession>A0A840R5H0</accession>
<dbReference type="GO" id="GO:0008168">
    <property type="term" value="F:methyltransferase activity"/>
    <property type="evidence" value="ECO:0007669"/>
    <property type="project" value="UniProtKB-KW"/>
</dbReference>
<proteinExistence type="predicted"/>
<protein>
    <submittedName>
        <fullName evidence="3">Methylated-DNA-protein-cysteine methyltransferase-like protein</fullName>
    </submittedName>
</protein>
<dbReference type="Pfam" id="PF01035">
    <property type="entry name" value="DNA_binding_1"/>
    <property type="match status" value="1"/>
</dbReference>
<gene>
    <name evidence="3" type="ORF">HNQ57_002346</name>
</gene>
<dbReference type="GO" id="GO:0032259">
    <property type="term" value="P:methylation"/>
    <property type="evidence" value="ECO:0007669"/>
    <property type="project" value="UniProtKB-KW"/>
</dbReference>
<dbReference type="Proteomes" id="UP000536640">
    <property type="component" value="Unassembled WGS sequence"/>
</dbReference>
<dbReference type="InterPro" id="IPR036217">
    <property type="entry name" value="MethylDNA_cys_MeTrfase_DNAb"/>
</dbReference>
<evidence type="ECO:0000259" key="2">
    <source>
        <dbReference type="Pfam" id="PF01035"/>
    </source>
</evidence>
<feature type="domain" description="Methylated-DNA-[protein]-cysteine S-methyltransferase DNA binding" evidence="2">
    <location>
        <begin position="5"/>
        <end position="84"/>
    </location>
</feature>